<dbReference type="EMBL" id="NEXV01000465">
    <property type="protein sequence ID" value="PIG83158.1"/>
    <property type="molecule type" value="Genomic_DNA"/>
</dbReference>
<dbReference type="PANTHER" id="PTHR35043:SF7">
    <property type="entry name" value="TRANSCRIPTION FACTOR DOMAIN-CONTAINING PROTEIN"/>
    <property type="match status" value="1"/>
</dbReference>
<proteinExistence type="predicted"/>
<evidence type="ECO:0000313" key="2">
    <source>
        <dbReference type="EMBL" id="KAE8338803.1"/>
    </source>
</evidence>
<organism evidence="3 4">
    <name type="scientific">Aspergillus arachidicola</name>
    <dbReference type="NCBI Taxonomy" id="656916"/>
    <lineage>
        <taxon>Eukaryota</taxon>
        <taxon>Fungi</taxon>
        <taxon>Dikarya</taxon>
        <taxon>Ascomycota</taxon>
        <taxon>Pezizomycotina</taxon>
        <taxon>Eurotiomycetes</taxon>
        <taxon>Eurotiomycetidae</taxon>
        <taxon>Eurotiales</taxon>
        <taxon>Aspergillaceae</taxon>
        <taxon>Aspergillus</taxon>
        <taxon>Aspergillus subgen. Circumdati</taxon>
    </lineage>
</organism>
<dbReference type="STRING" id="656916.A0A2G7FRB0"/>
<feature type="transmembrane region" description="Helical" evidence="1">
    <location>
        <begin position="274"/>
        <end position="294"/>
    </location>
</feature>
<keyword evidence="1" id="KW-0472">Membrane</keyword>
<name>A0A2G7FRB0_9EURO</name>
<keyword evidence="1" id="KW-0812">Transmembrane</keyword>
<sequence>MAATQYFKARKVHHAWREAWGDKEMEKQELLGMPGAFFVVMGGYAVDSSNHSGKPWEQRDPLNQTLGEGAAHQKSSPALQDAELVTTISADGFISLLKNQAIPTRIREGRLSKSYFDRYTIQDKGNSNNLAKTIVLMQIMWMVVQLIGRISAGLPVTLLEAHVAIQIPFAVAAYAFWWSKPLDIDVPIFLPLDGGAMQGHDVRTETQFERRGQPFITERTSHSSVIHMIFRVWYDIVVFFDWRAELVSAITAVLNAGLHLIVWNSHFPSPTERLLWRLSAIGVGLFPILIYLAIRKRGIRPYGIRYFYEARLNGGSLLRQAVNLLGRFGRMFQDACYQVDLESKDSTQQDGWPDWMPAWSRFMVLSIFVGGLLSYTLSMVYLIIEAFISLRSLPVGAYSNLQWSNIFPHF</sequence>
<protein>
    <submittedName>
        <fullName evidence="3">Uncharacterized protein</fullName>
    </submittedName>
</protein>
<keyword evidence="4" id="KW-1185">Reference proteome</keyword>
<evidence type="ECO:0000313" key="3">
    <source>
        <dbReference type="EMBL" id="PIG83158.1"/>
    </source>
</evidence>
<reference evidence="3 4" key="1">
    <citation type="submission" date="2017-05" db="EMBL/GenBank/DDBJ databases">
        <title>Genome sequence for an aflatoxigenic pathogen of Argentinian peanut, Aspergillus arachidicola.</title>
        <authorList>
            <person name="Moore G."/>
            <person name="Beltz S.B."/>
            <person name="Mack B.M."/>
        </authorList>
    </citation>
    <scope>NUCLEOTIDE SEQUENCE [LARGE SCALE GENOMIC DNA]</scope>
    <source>
        <strain evidence="3 4">CBS 117610</strain>
    </source>
</reference>
<evidence type="ECO:0000313" key="4">
    <source>
        <dbReference type="Proteomes" id="UP000231358"/>
    </source>
</evidence>
<dbReference type="OrthoDB" id="9451547at2759"/>
<accession>A0A2G7FRB0</accession>
<dbReference type="Proteomes" id="UP000325558">
    <property type="component" value="Unassembled WGS sequence"/>
</dbReference>
<keyword evidence="1" id="KW-1133">Transmembrane helix</keyword>
<dbReference type="Proteomes" id="UP000231358">
    <property type="component" value="Unassembled WGS sequence"/>
</dbReference>
<dbReference type="PANTHER" id="PTHR35043">
    <property type="entry name" value="TRANSCRIPTION FACTOR DOMAIN-CONTAINING PROTEIN"/>
    <property type="match status" value="1"/>
</dbReference>
<evidence type="ECO:0000256" key="1">
    <source>
        <dbReference type="SAM" id="Phobius"/>
    </source>
</evidence>
<dbReference type="AlphaFoldDB" id="A0A2G7FRB0"/>
<gene>
    <name evidence="3" type="ORF">AARAC_010189</name>
    <name evidence="2" type="ORF">BDV24DRAFT_165936</name>
</gene>
<dbReference type="EMBL" id="ML737163">
    <property type="protein sequence ID" value="KAE8338803.1"/>
    <property type="molecule type" value="Genomic_DNA"/>
</dbReference>
<feature type="transmembrane region" description="Helical" evidence="1">
    <location>
        <begin position="362"/>
        <end position="384"/>
    </location>
</feature>
<reference evidence="2" key="2">
    <citation type="submission" date="2019-04" db="EMBL/GenBank/DDBJ databases">
        <title>Friends and foes A comparative genomics study of 23 Aspergillus species from section Flavi.</title>
        <authorList>
            <consortium name="DOE Joint Genome Institute"/>
            <person name="Kjaerbolling I."/>
            <person name="Vesth T."/>
            <person name="Frisvad J.C."/>
            <person name="Nybo J.L."/>
            <person name="Theobald S."/>
            <person name="Kildgaard S."/>
            <person name="Isbrandt T."/>
            <person name="Kuo A."/>
            <person name="Sato A."/>
            <person name="Lyhne E.K."/>
            <person name="Kogle M.E."/>
            <person name="Wiebenga A."/>
            <person name="Kun R.S."/>
            <person name="Lubbers R.J."/>
            <person name="Makela M.R."/>
            <person name="Barry K."/>
            <person name="Chovatia M."/>
            <person name="Clum A."/>
            <person name="Daum C."/>
            <person name="Haridas S."/>
            <person name="He G."/>
            <person name="LaButti K."/>
            <person name="Lipzen A."/>
            <person name="Mondo S."/>
            <person name="Riley R."/>
            <person name="Salamov A."/>
            <person name="Simmons B.A."/>
            <person name="Magnuson J.K."/>
            <person name="Henrissat B."/>
            <person name="Mortensen U.H."/>
            <person name="Larsen T.O."/>
            <person name="Devries R.P."/>
            <person name="Grigoriev I.V."/>
            <person name="Machida M."/>
            <person name="Baker S.E."/>
            <person name="Andersen M.R."/>
        </authorList>
    </citation>
    <scope>NUCLEOTIDE SEQUENCE</scope>
    <source>
        <strain evidence="2">CBS 117612</strain>
    </source>
</reference>